<evidence type="ECO:0000313" key="3">
    <source>
        <dbReference type="Proteomes" id="UP000215377"/>
    </source>
</evidence>
<accession>A0A225NBT6</accession>
<dbReference type="EMBL" id="AQQR01000022">
    <property type="protein sequence ID" value="OWU68364.1"/>
    <property type="molecule type" value="Genomic_DNA"/>
</dbReference>
<sequence>MSGETGMRAALNSGACTAVDLVEATFAEIARSGEEGQKIFLRLFGDTARREAERADARIAAGETGPLLGIPVSVKDLLDVAGQVTTAGSRVLADAPPAKVDSAVVARLRAAGAIIIGHTGMTEFAYSGLGINPHFGTPLNPWDKATGRIPGGSSSGGITALAEGMCGVSIGTDTGGSIRIPSALCGQVGFKPSQSSVPRDGVFPLSWALDSVGPLARSVADARLTYEVISGTSPDTAPEAAAPRVLVPTNLVHDGADEVVAERFRAALDALVAAGWRIEHRALAPFDIVAEMGAIGNYAALEAWRDHSERLVERGDEYDPRVRSRIESGARLASDAKAQLDALRARYIVGMAEALKGYDAFLMPTVPLVAPPLDAFVDDAEYGRLNLLMLRNPTLVNLLDGCAVSLPIGEPGGAPVGLSICCTAGRDCHLLRLAEAAEGVVVRHR</sequence>
<dbReference type="Gene3D" id="3.90.1300.10">
    <property type="entry name" value="Amidase signature (AS) domain"/>
    <property type="match status" value="1"/>
</dbReference>
<dbReference type="InterPro" id="IPR023631">
    <property type="entry name" value="Amidase_dom"/>
</dbReference>
<dbReference type="PANTHER" id="PTHR11895">
    <property type="entry name" value="TRANSAMIDASE"/>
    <property type="match status" value="1"/>
</dbReference>
<dbReference type="GO" id="GO:0003824">
    <property type="term" value="F:catalytic activity"/>
    <property type="evidence" value="ECO:0007669"/>
    <property type="project" value="InterPro"/>
</dbReference>
<dbReference type="PANTHER" id="PTHR11895:SF176">
    <property type="entry name" value="AMIDASE AMID-RELATED"/>
    <property type="match status" value="1"/>
</dbReference>
<proteinExistence type="predicted"/>
<dbReference type="AlphaFoldDB" id="A0A225NBT6"/>
<protein>
    <recommendedName>
        <fullName evidence="1">Amidase domain-containing protein</fullName>
    </recommendedName>
</protein>
<organism evidence="2 3">
    <name type="scientific">Marinibacterium profundimaris</name>
    <dbReference type="NCBI Taxonomy" id="1679460"/>
    <lineage>
        <taxon>Bacteria</taxon>
        <taxon>Pseudomonadati</taxon>
        <taxon>Pseudomonadota</taxon>
        <taxon>Alphaproteobacteria</taxon>
        <taxon>Rhodobacterales</taxon>
        <taxon>Paracoccaceae</taxon>
        <taxon>Marinibacterium</taxon>
    </lineage>
</organism>
<gene>
    <name evidence="2" type="ORF">ATO3_24455</name>
</gene>
<dbReference type="Proteomes" id="UP000215377">
    <property type="component" value="Unassembled WGS sequence"/>
</dbReference>
<keyword evidence="3" id="KW-1185">Reference proteome</keyword>
<evidence type="ECO:0000313" key="2">
    <source>
        <dbReference type="EMBL" id="OWU68364.1"/>
    </source>
</evidence>
<name>A0A225NBT6_9RHOB</name>
<dbReference type="Pfam" id="PF01425">
    <property type="entry name" value="Amidase"/>
    <property type="match status" value="1"/>
</dbReference>
<reference evidence="2 3" key="1">
    <citation type="submission" date="2013-04" db="EMBL/GenBank/DDBJ databases">
        <title>Oceanicola sp. 22II1-22F33 Genome Sequencing.</title>
        <authorList>
            <person name="Lai Q."/>
            <person name="Li G."/>
            <person name="Shao Z."/>
        </authorList>
    </citation>
    <scope>NUCLEOTIDE SEQUENCE [LARGE SCALE GENOMIC DNA]</scope>
    <source>
        <strain evidence="2 3">22II1-22F33</strain>
    </source>
</reference>
<feature type="domain" description="Amidase" evidence="1">
    <location>
        <begin position="21"/>
        <end position="431"/>
    </location>
</feature>
<dbReference type="InterPro" id="IPR000120">
    <property type="entry name" value="Amidase"/>
</dbReference>
<comment type="caution">
    <text evidence="2">The sequence shown here is derived from an EMBL/GenBank/DDBJ whole genome shotgun (WGS) entry which is preliminary data.</text>
</comment>
<dbReference type="SUPFAM" id="SSF75304">
    <property type="entry name" value="Amidase signature (AS) enzymes"/>
    <property type="match status" value="1"/>
</dbReference>
<evidence type="ECO:0000259" key="1">
    <source>
        <dbReference type="Pfam" id="PF01425"/>
    </source>
</evidence>
<dbReference type="InterPro" id="IPR036928">
    <property type="entry name" value="AS_sf"/>
</dbReference>
<dbReference type="NCBIfam" id="NF005460">
    <property type="entry name" value="PRK07056.1"/>
    <property type="match status" value="1"/>
</dbReference>